<name>A0A2N8KNU3_9BURK</name>
<evidence type="ECO:0000256" key="1">
    <source>
        <dbReference type="ARBA" id="ARBA00009437"/>
    </source>
</evidence>
<evidence type="ECO:0000313" key="8">
    <source>
        <dbReference type="Proteomes" id="UP000235994"/>
    </source>
</evidence>
<dbReference type="Pfam" id="PF00126">
    <property type="entry name" value="HTH_1"/>
    <property type="match status" value="1"/>
</dbReference>
<comment type="similarity">
    <text evidence="1">Belongs to the LysR transcriptional regulatory family.</text>
</comment>
<keyword evidence="4" id="KW-0804">Transcription</keyword>
<gene>
    <name evidence="7" type="ORF">C1I89_01625</name>
</gene>
<sequence length="295" mass="32175">MRAISLDRLRTLVAIADLGSFAQAARALYLAPPTVSLHVADLEARIGAPLLTRKRGQVRPTAIGETLLERARRLLAEADQTLDDVQRQVQGLAGRVRLGASTGAIAHLLPQALESLGRNHPGIDVQVAVLTSQETLQRLADGTLDVGLVALPQPPLDGLVLRPWRRDPIMAFLPAGWRAPARIAPAWLAERPLILNDTSTRLSRQTTEWFAAAGLHPRPRIQLNYNDAIKSLVAAGYGATLLPHEATAPQPDPRIAMRPLRPALWRPLGIAHRAGSVEQATRHVLDVLWELRAVR</sequence>
<dbReference type="GO" id="GO:0003677">
    <property type="term" value="F:DNA binding"/>
    <property type="evidence" value="ECO:0007669"/>
    <property type="project" value="UniProtKB-KW"/>
</dbReference>
<dbReference type="Gene3D" id="1.10.10.10">
    <property type="entry name" value="Winged helix-like DNA-binding domain superfamily/Winged helix DNA-binding domain"/>
    <property type="match status" value="1"/>
</dbReference>
<accession>A0A2N8KNU3</accession>
<dbReference type="Gene3D" id="3.40.190.10">
    <property type="entry name" value="Periplasmic binding protein-like II"/>
    <property type="match status" value="2"/>
</dbReference>
<keyword evidence="3" id="KW-0238">DNA-binding</keyword>
<dbReference type="GO" id="GO:0003700">
    <property type="term" value="F:DNA-binding transcription factor activity"/>
    <property type="evidence" value="ECO:0007669"/>
    <property type="project" value="InterPro"/>
</dbReference>
<evidence type="ECO:0000256" key="3">
    <source>
        <dbReference type="ARBA" id="ARBA00023125"/>
    </source>
</evidence>
<feature type="domain" description="HTH lysR-type" evidence="6">
    <location>
        <begin position="4"/>
        <end position="61"/>
    </location>
</feature>
<comment type="caution">
    <text evidence="7">The sequence shown here is derived from an EMBL/GenBank/DDBJ whole genome shotgun (WGS) entry which is preliminary data.</text>
</comment>
<keyword evidence="2" id="KW-0805">Transcription regulation</keyword>
<dbReference type="CDD" id="cd05466">
    <property type="entry name" value="PBP2_LTTR_substrate"/>
    <property type="match status" value="1"/>
</dbReference>
<dbReference type="PANTHER" id="PTHR30346:SF28">
    <property type="entry name" value="HTH-TYPE TRANSCRIPTIONAL REGULATOR CYNR"/>
    <property type="match status" value="1"/>
</dbReference>
<dbReference type="PANTHER" id="PTHR30346">
    <property type="entry name" value="TRANSCRIPTIONAL DUAL REGULATOR HCAR-RELATED"/>
    <property type="match status" value="1"/>
</dbReference>
<evidence type="ECO:0000256" key="5">
    <source>
        <dbReference type="SAM" id="Coils"/>
    </source>
</evidence>
<dbReference type="AlphaFoldDB" id="A0A2N8KNU3"/>
<reference evidence="7 8" key="1">
    <citation type="submission" date="2018-01" db="EMBL/GenBank/DDBJ databases">
        <title>The draft genome of an aniline degradation strain ANB-1.</title>
        <authorList>
            <person name="Zhang L."/>
            <person name="Jiang J."/>
        </authorList>
    </citation>
    <scope>NUCLEOTIDE SEQUENCE [LARGE SCALE GENOMIC DNA]</scope>
    <source>
        <strain evidence="7 8">ANB-1</strain>
    </source>
</reference>
<dbReference type="InterPro" id="IPR036390">
    <property type="entry name" value="WH_DNA-bd_sf"/>
</dbReference>
<dbReference type="InterPro" id="IPR005119">
    <property type="entry name" value="LysR_subst-bd"/>
</dbReference>
<feature type="coiled-coil region" evidence="5">
    <location>
        <begin position="68"/>
        <end position="95"/>
    </location>
</feature>
<evidence type="ECO:0000256" key="2">
    <source>
        <dbReference type="ARBA" id="ARBA00023015"/>
    </source>
</evidence>
<dbReference type="Pfam" id="PF03466">
    <property type="entry name" value="LysR_substrate"/>
    <property type="match status" value="1"/>
</dbReference>
<evidence type="ECO:0000259" key="6">
    <source>
        <dbReference type="PROSITE" id="PS50931"/>
    </source>
</evidence>
<dbReference type="SUPFAM" id="SSF53850">
    <property type="entry name" value="Periplasmic binding protein-like II"/>
    <property type="match status" value="1"/>
</dbReference>
<proteinExistence type="inferred from homology"/>
<organism evidence="7 8">
    <name type="scientific">Achromobacter pulmonis</name>
    <dbReference type="NCBI Taxonomy" id="1389932"/>
    <lineage>
        <taxon>Bacteria</taxon>
        <taxon>Pseudomonadati</taxon>
        <taxon>Pseudomonadota</taxon>
        <taxon>Betaproteobacteria</taxon>
        <taxon>Burkholderiales</taxon>
        <taxon>Alcaligenaceae</taxon>
        <taxon>Achromobacter</taxon>
    </lineage>
</organism>
<protein>
    <submittedName>
        <fullName evidence="7">LysR family transcriptional regulator</fullName>
    </submittedName>
</protein>
<evidence type="ECO:0000256" key="4">
    <source>
        <dbReference type="ARBA" id="ARBA00023163"/>
    </source>
</evidence>
<dbReference type="FunFam" id="1.10.10.10:FF:000001">
    <property type="entry name" value="LysR family transcriptional regulator"/>
    <property type="match status" value="1"/>
</dbReference>
<keyword evidence="8" id="KW-1185">Reference proteome</keyword>
<dbReference type="SUPFAM" id="SSF46785">
    <property type="entry name" value="Winged helix' DNA-binding domain"/>
    <property type="match status" value="1"/>
</dbReference>
<dbReference type="InterPro" id="IPR036388">
    <property type="entry name" value="WH-like_DNA-bd_sf"/>
</dbReference>
<evidence type="ECO:0000313" key="7">
    <source>
        <dbReference type="EMBL" id="PND35124.1"/>
    </source>
</evidence>
<dbReference type="InterPro" id="IPR000847">
    <property type="entry name" value="LysR_HTH_N"/>
</dbReference>
<dbReference type="RefSeq" id="WP_102771069.1">
    <property type="nucleotide sequence ID" value="NZ_POQS01000001.1"/>
</dbReference>
<dbReference type="Proteomes" id="UP000235994">
    <property type="component" value="Unassembled WGS sequence"/>
</dbReference>
<keyword evidence="5" id="KW-0175">Coiled coil</keyword>
<dbReference type="PROSITE" id="PS50931">
    <property type="entry name" value="HTH_LYSR"/>
    <property type="match status" value="1"/>
</dbReference>
<dbReference type="EMBL" id="POQS01000001">
    <property type="protein sequence ID" value="PND35124.1"/>
    <property type="molecule type" value="Genomic_DNA"/>
</dbReference>